<keyword evidence="2" id="KW-1003">Cell membrane</keyword>
<accession>A0ABX0XEM1</accession>
<organism evidence="7 8">
    <name type="scientific">Neolewinella antarctica</name>
    <dbReference type="NCBI Taxonomy" id="442734"/>
    <lineage>
        <taxon>Bacteria</taxon>
        <taxon>Pseudomonadati</taxon>
        <taxon>Bacteroidota</taxon>
        <taxon>Saprospiria</taxon>
        <taxon>Saprospirales</taxon>
        <taxon>Lewinellaceae</taxon>
        <taxon>Neolewinella</taxon>
    </lineage>
</organism>
<dbReference type="PANTHER" id="PTHR39087:SF2">
    <property type="entry name" value="UPF0104 MEMBRANE PROTEIN MJ1595"/>
    <property type="match status" value="1"/>
</dbReference>
<evidence type="ECO:0000256" key="4">
    <source>
        <dbReference type="ARBA" id="ARBA00022989"/>
    </source>
</evidence>
<evidence type="ECO:0000256" key="3">
    <source>
        <dbReference type="ARBA" id="ARBA00022692"/>
    </source>
</evidence>
<keyword evidence="8" id="KW-1185">Reference proteome</keyword>
<name>A0ABX0XEM1_9BACT</name>
<keyword evidence="4 6" id="KW-1133">Transmembrane helix</keyword>
<dbReference type="Pfam" id="PF03706">
    <property type="entry name" value="LPG_synthase_TM"/>
    <property type="match status" value="1"/>
</dbReference>
<feature type="transmembrane region" description="Helical" evidence="6">
    <location>
        <begin position="181"/>
        <end position="201"/>
    </location>
</feature>
<evidence type="ECO:0000256" key="5">
    <source>
        <dbReference type="ARBA" id="ARBA00023136"/>
    </source>
</evidence>
<evidence type="ECO:0000256" key="1">
    <source>
        <dbReference type="ARBA" id="ARBA00004651"/>
    </source>
</evidence>
<feature type="transmembrane region" description="Helical" evidence="6">
    <location>
        <begin position="136"/>
        <end position="161"/>
    </location>
</feature>
<feature type="transmembrane region" description="Helical" evidence="6">
    <location>
        <begin position="7"/>
        <end position="26"/>
    </location>
</feature>
<dbReference type="NCBIfam" id="TIGR00374">
    <property type="entry name" value="flippase-like domain"/>
    <property type="match status" value="1"/>
</dbReference>
<dbReference type="PANTHER" id="PTHR39087">
    <property type="entry name" value="UPF0104 MEMBRANE PROTEIN MJ1595"/>
    <property type="match status" value="1"/>
</dbReference>
<dbReference type="InterPro" id="IPR022791">
    <property type="entry name" value="L-PG_synthase/AglD"/>
</dbReference>
<comment type="caution">
    <text evidence="7">The sequence shown here is derived from an EMBL/GenBank/DDBJ whole genome shotgun (WGS) entry which is preliminary data.</text>
</comment>
<gene>
    <name evidence="7" type="ORF">GGR27_002710</name>
</gene>
<feature type="transmembrane region" description="Helical" evidence="6">
    <location>
        <begin position="320"/>
        <end position="342"/>
    </location>
</feature>
<feature type="transmembrane region" description="Helical" evidence="6">
    <location>
        <begin position="237"/>
        <end position="261"/>
    </location>
</feature>
<evidence type="ECO:0000313" key="7">
    <source>
        <dbReference type="EMBL" id="NJC27197.1"/>
    </source>
</evidence>
<evidence type="ECO:0000256" key="6">
    <source>
        <dbReference type="SAM" id="Phobius"/>
    </source>
</evidence>
<feature type="transmembrane region" description="Helical" evidence="6">
    <location>
        <begin position="267"/>
        <end position="284"/>
    </location>
</feature>
<protein>
    <recommendedName>
        <fullName evidence="9">Flippase-like domain-containing protein</fullName>
    </recommendedName>
</protein>
<dbReference type="Proteomes" id="UP000770785">
    <property type="component" value="Unassembled WGS sequence"/>
</dbReference>
<sequence length="369" mass="40505">MNKQLANVLKFLLFIGVGFGILFLLYRSQQAAYLLQCQEDGIPADQCSLLDKLAADFRSVNAWWLLMTLIAFCVSNLSRALRWNMMLRVFGSKPSLSNAFLTINLGYFANLGFPRLGEILRSATMARYEKISLERVVGTVVVERIVDVIMILCATALALFLGRETIMDWVLETVDLSKFASLTWVLGVVAVITLLFLFLAWHQRQRILATTVGQKIINILKGFGEGIQTALQVKTPALFAVHTLNIWVMYFLMTVFTFYAFAPTADLPYVAALVTFVSGGWGIVIPSPGGMGTYHLLTGEALQLYGVSALNAFSWANISFFSISVGCNVLIGGLALLILPIINRGGEVAGAKVVGEEPGPHNKKPRANI</sequence>
<evidence type="ECO:0000313" key="8">
    <source>
        <dbReference type="Proteomes" id="UP000770785"/>
    </source>
</evidence>
<evidence type="ECO:0000256" key="2">
    <source>
        <dbReference type="ARBA" id="ARBA00022475"/>
    </source>
</evidence>
<dbReference type="RefSeq" id="WP_168038075.1">
    <property type="nucleotide sequence ID" value="NZ_JAATJH010000004.1"/>
</dbReference>
<keyword evidence="3 6" id="KW-0812">Transmembrane</keyword>
<feature type="transmembrane region" description="Helical" evidence="6">
    <location>
        <begin position="62"/>
        <end position="81"/>
    </location>
</feature>
<dbReference type="EMBL" id="JAATJH010000004">
    <property type="protein sequence ID" value="NJC27197.1"/>
    <property type="molecule type" value="Genomic_DNA"/>
</dbReference>
<proteinExistence type="predicted"/>
<evidence type="ECO:0008006" key="9">
    <source>
        <dbReference type="Google" id="ProtNLM"/>
    </source>
</evidence>
<keyword evidence="5 6" id="KW-0472">Membrane</keyword>
<comment type="subcellular location">
    <subcellularLocation>
        <location evidence="1">Cell membrane</location>
        <topology evidence="1">Multi-pass membrane protein</topology>
    </subcellularLocation>
</comment>
<reference evidence="7 8" key="1">
    <citation type="submission" date="2020-03" db="EMBL/GenBank/DDBJ databases">
        <title>Genomic Encyclopedia of Type Strains, Phase IV (KMG-IV): sequencing the most valuable type-strain genomes for metagenomic binning, comparative biology and taxonomic classification.</title>
        <authorList>
            <person name="Goeker M."/>
        </authorList>
    </citation>
    <scope>NUCLEOTIDE SEQUENCE [LARGE SCALE GENOMIC DNA]</scope>
    <source>
        <strain evidence="7 8">DSM 105096</strain>
    </source>
</reference>